<dbReference type="OrthoDB" id="196103at2759"/>
<dbReference type="RefSeq" id="XP_007757632.1">
    <property type="nucleotide sequence ID" value="XM_007759442.1"/>
</dbReference>
<keyword evidence="2 6" id="KW-0812">Transmembrane</keyword>
<evidence type="ECO:0000256" key="3">
    <source>
        <dbReference type="ARBA" id="ARBA00022989"/>
    </source>
</evidence>
<feature type="transmembrane region" description="Helical" evidence="6">
    <location>
        <begin position="146"/>
        <end position="171"/>
    </location>
</feature>
<keyword evidence="8" id="KW-1185">Reference proteome</keyword>
<gene>
    <name evidence="7" type="ORF">A1O7_05432</name>
</gene>
<feature type="transmembrane region" description="Helical" evidence="6">
    <location>
        <begin position="262"/>
        <end position="291"/>
    </location>
</feature>
<evidence type="ECO:0000256" key="6">
    <source>
        <dbReference type="SAM" id="Phobius"/>
    </source>
</evidence>
<proteinExistence type="predicted"/>
<evidence type="ECO:0000256" key="2">
    <source>
        <dbReference type="ARBA" id="ARBA00022692"/>
    </source>
</evidence>
<dbReference type="SUPFAM" id="SSF103473">
    <property type="entry name" value="MFS general substrate transporter"/>
    <property type="match status" value="1"/>
</dbReference>
<dbReference type="InterPro" id="IPR051617">
    <property type="entry name" value="UNC-93-like_regulator"/>
</dbReference>
<feature type="transmembrane region" description="Helical" evidence="6">
    <location>
        <begin position="311"/>
        <end position="329"/>
    </location>
</feature>
<dbReference type="GO" id="GO:0016020">
    <property type="term" value="C:membrane"/>
    <property type="evidence" value="ECO:0007669"/>
    <property type="project" value="UniProtKB-SubCell"/>
</dbReference>
<feature type="transmembrane region" description="Helical" evidence="6">
    <location>
        <begin position="121"/>
        <end position="140"/>
    </location>
</feature>
<feature type="transmembrane region" description="Helical" evidence="6">
    <location>
        <begin position="183"/>
        <end position="204"/>
    </location>
</feature>
<protein>
    <recommendedName>
        <fullName evidence="9">UNC93-like protein</fullName>
    </recommendedName>
</protein>
<accession>W9WHM9</accession>
<keyword evidence="4 6" id="KW-0472">Membrane</keyword>
<name>W9WHM9_9EURO</name>
<dbReference type="EMBL" id="AMGW01000004">
    <property type="protein sequence ID" value="EXJ58009.1"/>
    <property type="molecule type" value="Genomic_DNA"/>
</dbReference>
<feature type="transmembrane region" description="Helical" evidence="6">
    <location>
        <begin position="59"/>
        <end position="78"/>
    </location>
</feature>
<dbReference type="Proteomes" id="UP000019473">
    <property type="component" value="Unassembled WGS sequence"/>
</dbReference>
<dbReference type="InterPro" id="IPR011701">
    <property type="entry name" value="MFS"/>
</dbReference>
<dbReference type="GeneID" id="19180017"/>
<evidence type="ECO:0008006" key="9">
    <source>
        <dbReference type="Google" id="ProtNLM"/>
    </source>
</evidence>
<evidence type="ECO:0000256" key="5">
    <source>
        <dbReference type="SAM" id="MobiDB-lite"/>
    </source>
</evidence>
<dbReference type="CDD" id="cd06178">
    <property type="entry name" value="MFS_unc93-like"/>
    <property type="match status" value="1"/>
</dbReference>
<dbReference type="GO" id="GO:0022857">
    <property type="term" value="F:transmembrane transporter activity"/>
    <property type="evidence" value="ECO:0007669"/>
    <property type="project" value="InterPro"/>
</dbReference>
<dbReference type="VEuPathDB" id="FungiDB:A1O7_05432"/>
<feature type="region of interest" description="Disordered" evidence="5">
    <location>
        <begin position="1"/>
        <end position="31"/>
    </location>
</feature>
<organism evidence="7 8">
    <name type="scientific">Cladophialophora yegresii CBS 114405</name>
    <dbReference type="NCBI Taxonomy" id="1182544"/>
    <lineage>
        <taxon>Eukaryota</taxon>
        <taxon>Fungi</taxon>
        <taxon>Dikarya</taxon>
        <taxon>Ascomycota</taxon>
        <taxon>Pezizomycotina</taxon>
        <taxon>Eurotiomycetes</taxon>
        <taxon>Chaetothyriomycetidae</taxon>
        <taxon>Chaetothyriales</taxon>
        <taxon>Herpotrichiellaceae</taxon>
        <taxon>Cladophialophora</taxon>
    </lineage>
</organism>
<dbReference type="AlphaFoldDB" id="W9WHM9"/>
<keyword evidence="3 6" id="KW-1133">Transmembrane helix</keyword>
<dbReference type="InterPro" id="IPR036259">
    <property type="entry name" value="MFS_trans_sf"/>
</dbReference>
<dbReference type="Pfam" id="PF07690">
    <property type="entry name" value="MFS_1"/>
    <property type="match status" value="1"/>
</dbReference>
<reference evidence="7 8" key="1">
    <citation type="submission" date="2013-03" db="EMBL/GenBank/DDBJ databases">
        <title>The Genome Sequence of Cladophialophora yegresii CBS 114405.</title>
        <authorList>
            <consortium name="The Broad Institute Genomics Platform"/>
            <person name="Cuomo C."/>
            <person name="de Hoog S."/>
            <person name="Gorbushina A."/>
            <person name="Walker B."/>
            <person name="Young S.K."/>
            <person name="Zeng Q."/>
            <person name="Gargeya S."/>
            <person name="Fitzgerald M."/>
            <person name="Haas B."/>
            <person name="Abouelleil A."/>
            <person name="Allen A.W."/>
            <person name="Alvarado L."/>
            <person name="Arachchi H.M."/>
            <person name="Berlin A.M."/>
            <person name="Chapman S.B."/>
            <person name="Gainer-Dewar J."/>
            <person name="Goldberg J."/>
            <person name="Griggs A."/>
            <person name="Gujja S."/>
            <person name="Hansen M."/>
            <person name="Howarth C."/>
            <person name="Imamovic A."/>
            <person name="Ireland A."/>
            <person name="Larimer J."/>
            <person name="McCowan C."/>
            <person name="Murphy C."/>
            <person name="Pearson M."/>
            <person name="Poon T.W."/>
            <person name="Priest M."/>
            <person name="Roberts A."/>
            <person name="Saif S."/>
            <person name="Shea T."/>
            <person name="Sisk P."/>
            <person name="Sykes S."/>
            <person name="Wortman J."/>
            <person name="Nusbaum C."/>
            <person name="Birren B."/>
        </authorList>
    </citation>
    <scope>NUCLEOTIDE SEQUENCE [LARGE SCALE GENOMIC DNA]</scope>
    <source>
        <strain evidence="7 8">CBS 114405</strain>
    </source>
</reference>
<sequence>MSDISNEKMAATEKTTTGTDSPPPEIHGEDIHHQEGPAWMYRKLKLGPITLPNYASPPFQIVFVALVCFLCPGMFNAVNGLGAAGQVGAHDINNANTAVYSTFSVVGFFAGSIANRIGLRLTLGLGGFGYALYIASILSYNHNQNAGFLIFAGSLLGVCAGLLWTAQGAVMMAYPPEGSKGKYIAAFWGIFNLGAVIGALIPLGQNLHSTSDKVQDGTYIAFIVLMACGFVLAGFLCNPFFVRRSDGSRVIMMKNPTWKSEITGMFQVLLTDWYIVLMFPMFFASNWFYTYHFQDVNLPSFNIRTRALNNVLYYLAQIIGAWIFGFLLDTTYLRRTTRAKVVMVALFVLTFVIWGGGYDFQKGYTRESTLGDDNFVPKDFTDPGYVGPMFLYMFYGAYDSVWQTTSYWLMGALTNNGRKLACFTGFYKGIQSAGGAISPQLDANGVSFMAQFATNWGMLAGSLVIASPVIWLKVKDTTDIDEDLKFTDETRADVLPPAPAGAVPAAEVGMAERTEKL</sequence>
<dbReference type="PANTHER" id="PTHR23294">
    <property type="entry name" value="ET TRANSLATION PRODUCT-RELATED"/>
    <property type="match status" value="1"/>
</dbReference>
<evidence type="ECO:0000313" key="7">
    <source>
        <dbReference type="EMBL" id="EXJ58009.1"/>
    </source>
</evidence>
<dbReference type="Gene3D" id="1.20.1250.20">
    <property type="entry name" value="MFS general substrate transporter like domains"/>
    <property type="match status" value="2"/>
</dbReference>
<feature type="transmembrane region" description="Helical" evidence="6">
    <location>
        <begin position="219"/>
        <end position="241"/>
    </location>
</feature>
<dbReference type="eggNOG" id="KOG3098">
    <property type="taxonomic scope" value="Eukaryota"/>
</dbReference>
<feature type="transmembrane region" description="Helical" evidence="6">
    <location>
        <begin position="98"/>
        <end position="114"/>
    </location>
</feature>
<dbReference type="PANTHER" id="PTHR23294:SF54">
    <property type="entry name" value="DUF895 DOMAIN MEMBRANE PROTEIN (AFU_ORTHOLOGUE AFUA_8G04110)"/>
    <property type="match status" value="1"/>
</dbReference>
<evidence type="ECO:0000313" key="8">
    <source>
        <dbReference type="Proteomes" id="UP000019473"/>
    </source>
</evidence>
<feature type="transmembrane region" description="Helical" evidence="6">
    <location>
        <begin position="341"/>
        <end position="358"/>
    </location>
</feature>
<comment type="caution">
    <text evidence="7">The sequence shown here is derived from an EMBL/GenBank/DDBJ whole genome shotgun (WGS) entry which is preliminary data.</text>
</comment>
<evidence type="ECO:0000256" key="4">
    <source>
        <dbReference type="ARBA" id="ARBA00023136"/>
    </source>
</evidence>
<comment type="subcellular location">
    <subcellularLocation>
        <location evidence="1">Membrane</location>
        <topology evidence="1">Multi-pass membrane protein</topology>
    </subcellularLocation>
</comment>
<dbReference type="HOGENOM" id="CLU_030884_1_2_1"/>
<evidence type="ECO:0000256" key="1">
    <source>
        <dbReference type="ARBA" id="ARBA00004141"/>
    </source>
</evidence>